<dbReference type="Proteomes" id="UP000199309">
    <property type="component" value="Unassembled WGS sequence"/>
</dbReference>
<reference evidence="2 3" key="1">
    <citation type="submission" date="2016-10" db="EMBL/GenBank/DDBJ databases">
        <authorList>
            <person name="de Groot N.N."/>
        </authorList>
    </citation>
    <scope>NUCLEOTIDE SEQUENCE [LARGE SCALE GENOMIC DNA]</scope>
    <source>
        <strain evidence="2 3">DSM 16981</strain>
    </source>
</reference>
<keyword evidence="1" id="KW-0732">Signal</keyword>
<proteinExistence type="predicted"/>
<name>A0A1G9QJZ1_9FIRM</name>
<dbReference type="RefSeq" id="WP_091647452.1">
    <property type="nucleotide sequence ID" value="NZ_FNHQ01000001.1"/>
</dbReference>
<evidence type="ECO:0008006" key="4">
    <source>
        <dbReference type="Google" id="ProtNLM"/>
    </source>
</evidence>
<feature type="signal peptide" evidence="1">
    <location>
        <begin position="1"/>
        <end position="29"/>
    </location>
</feature>
<dbReference type="EMBL" id="FNHQ01000001">
    <property type="protein sequence ID" value="SDM10585.1"/>
    <property type="molecule type" value="Genomic_DNA"/>
</dbReference>
<feature type="chain" id="PRO_5011535315" description="Glycine zipper 2TM domain-containing protein" evidence="1">
    <location>
        <begin position="30"/>
        <end position="73"/>
    </location>
</feature>
<evidence type="ECO:0000256" key="1">
    <source>
        <dbReference type="SAM" id="SignalP"/>
    </source>
</evidence>
<evidence type="ECO:0000313" key="3">
    <source>
        <dbReference type="Proteomes" id="UP000199309"/>
    </source>
</evidence>
<gene>
    <name evidence="2" type="ORF">SAMN05660299_00246</name>
</gene>
<keyword evidence="3" id="KW-1185">Reference proteome</keyword>
<evidence type="ECO:0000313" key="2">
    <source>
        <dbReference type="EMBL" id="SDM10585.1"/>
    </source>
</evidence>
<sequence length="73" mass="7648">MLSISKKLKVTLLTGMLTASMLGTTLVSAAGPWHHPGPPPIHHHHYYHDNSSNNAVTAFVAGAIIGAVVGHNT</sequence>
<organism evidence="2 3">
    <name type="scientific">Megasphaera paucivorans</name>
    <dbReference type="NCBI Taxonomy" id="349095"/>
    <lineage>
        <taxon>Bacteria</taxon>
        <taxon>Bacillati</taxon>
        <taxon>Bacillota</taxon>
        <taxon>Negativicutes</taxon>
        <taxon>Veillonellales</taxon>
        <taxon>Veillonellaceae</taxon>
        <taxon>Megasphaera</taxon>
    </lineage>
</organism>
<accession>A0A1G9QJZ1</accession>
<dbReference type="AlphaFoldDB" id="A0A1G9QJZ1"/>
<protein>
    <recommendedName>
        <fullName evidence="4">Glycine zipper 2TM domain-containing protein</fullName>
    </recommendedName>
</protein>